<sequence length="77" mass="8743">MDEKAVIIEARLRIEEAREEGFNEGFEDGFNEGIEQGVRQVIVGLLENGFSDEDIVNILKRSHEEVQLIRKSVIGLD</sequence>
<evidence type="ECO:0000313" key="2">
    <source>
        <dbReference type="Proteomes" id="UP000219636"/>
    </source>
</evidence>
<keyword evidence="2" id="KW-1185">Reference proteome</keyword>
<organism evidence="1 2">
    <name type="scientific">Ureibacillus xyleni</name>
    <dbReference type="NCBI Taxonomy" id="614648"/>
    <lineage>
        <taxon>Bacteria</taxon>
        <taxon>Bacillati</taxon>
        <taxon>Bacillota</taxon>
        <taxon>Bacilli</taxon>
        <taxon>Bacillales</taxon>
        <taxon>Caryophanaceae</taxon>
        <taxon>Ureibacillus</taxon>
    </lineage>
</organism>
<gene>
    <name evidence="1" type="ORF">SAMN05880501_101714</name>
</gene>
<reference evidence="2" key="1">
    <citation type="submission" date="2017-08" db="EMBL/GenBank/DDBJ databases">
        <authorList>
            <person name="Varghese N."/>
            <person name="Submissions S."/>
        </authorList>
    </citation>
    <scope>NUCLEOTIDE SEQUENCE [LARGE SCALE GENOMIC DNA]</scope>
    <source>
        <strain evidence="2">JC22</strain>
    </source>
</reference>
<accession>A0A285RJM0</accession>
<proteinExistence type="predicted"/>
<protein>
    <submittedName>
        <fullName evidence="1">Uncharacterized protein</fullName>
    </submittedName>
</protein>
<name>A0A285RJM0_9BACL</name>
<dbReference type="RefSeq" id="WP_097072254.1">
    <property type="nucleotide sequence ID" value="NZ_OBMQ01000001.1"/>
</dbReference>
<dbReference type="Proteomes" id="UP000219636">
    <property type="component" value="Unassembled WGS sequence"/>
</dbReference>
<dbReference type="AlphaFoldDB" id="A0A285RJM0"/>
<dbReference type="EMBL" id="OBMQ01000001">
    <property type="protein sequence ID" value="SOB93869.1"/>
    <property type="molecule type" value="Genomic_DNA"/>
</dbReference>
<evidence type="ECO:0000313" key="1">
    <source>
        <dbReference type="EMBL" id="SOB93869.1"/>
    </source>
</evidence>